<keyword evidence="3" id="KW-0067">ATP-binding</keyword>
<dbReference type="AlphaFoldDB" id="A0A0F5PNY8"/>
<dbReference type="Gene3D" id="1.10.10.410">
    <property type="match status" value="1"/>
</dbReference>
<dbReference type="Pfam" id="PF02637">
    <property type="entry name" value="GatB_Yqey"/>
    <property type="match status" value="1"/>
</dbReference>
<name>A0A0F5PNY8_9THEO</name>
<protein>
    <submittedName>
        <fullName evidence="7">Aspartyl/glutamyl-tRNA amidotransferase subunit B</fullName>
    </submittedName>
</protein>
<evidence type="ECO:0000256" key="4">
    <source>
        <dbReference type="ARBA" id="ARBA00022917"/>
    </source>
</evidence>
<evidence type="ECO:0000256" key="3">
    <source>
        <dbReference type="ARBA" id="ARBA00022840"/>
    </source>
</evidence>
<keyword evidence="7" id="KW-0808">Transferase</keyword>
<dbReference type="InterPro" id="IPR023168">
    <property type="entry name" value="GatB_Yqey_C_2"/>
</dbReference>
<dbReference type="EMBL" id="ABXP02000038">
    <property type="protein sequence ID" value="KKC30320.1"/>
    <property type="molecule type" value="Genomic_DNA"/>
</dbReference>
<evidence type="ECO:0000256" key="1">
    <source>
        <dbReference type="ARBA" id="ARBA00022598"/>
    </source>
</evidence>
<reference evidence="7 8" key="1">
    <citation type="submission" date="2008-07" db="EMBL/GenBank/DDBJ databases">
        <authorList>
            <person name="Gonzalez J."/>
            <person name="Sokolova T."/>
            <person name="Ferriera S."/>
            <person name="Johnson J."/>
            <person name="Kravitz S."/>
            <person name="Beeson K."/>
            <person name="Sutton G."/>
            <person name="Rogers Y.-H."/>
            <person name="Friedman R."/>
            <person name="Frazier M."/>
            <person name="Venter J.C."/>
        </authorList>
    </citation>
    <scope>NUCLEOTIDE SEQUENCE [LARGE SCALE GENOMIC DNA]</scope>
    <source>
        <strain evidence="7 8">DSM 12653</strain>
    </source>
</reference>
<dbReference type="InterPro" id="IPR018027">
    <property type="entry name" value="Asn/Gln_amidotransferase"/>
</dbReference>
<evidence type="ECO:0000259" key="6">
    <source>
        <dbReference type="Pfam" id="PF02637"/>
    </source>
</evidence>
<organism evidence="7 8">
    <name type="scientific">Caldanaerobacter subterraneus subsp. pacificus DSM 12653</name>
    <dbReference type="NCBI Taxonomy" id="391606"/>
    <lineage>
        <taxon>Bacteria</taxon>
        <taxon>Bacillati</taxon>
        <taxon>Bacillota</taxon>
        <taxon>Clostridia</taxon>
        <taxon>Thermoanaerobacterales</taxon>
        <taxon>Thermoanaerobacteraceae</taxon>
        <taxon>Caldanaerobacter</taxon>
    </lineage>
</organism>
<evidence type="ECO:0000313" key="7">
    <source>
        <dbReference type="EMBL" id="KKC30320.1"/>
    </source>
</evidence>
<gene>
    <name evidence="7" type="ORF">CDSM653_00628</name>
</gene>
<accession>A0A0F5PNY8</accession>
<evidence type="ECO:0000313" key="8">
    <source>
        <dbReference type="Proteomes" id="UP000010146"/>
    </source>
</evidence>
<dbReference type="GO" id="GO:0005524">
    <property type="term" value="F:ATP binding"/>
    <property type="evidence" value="ECO:0007669"/>
    <property type="project" value="UniProtKB-KW"/>
</dbReference>
<dbReference type="InterPro" id="IPR003789">
    <property type="entry name" value="Asn/Gln_tRNA_amidoTrase-B-like"/>
</dbReference>
<sequence>MGFLVGQVMKETKGKANPQLTNQLLREELSK</sequence>
<reference evidence="7 8" key="2">
    <citation type="journal article" date="2015" name="BMC Genomics">
        <title>Analysis of three genomes within the thermophilic bacterial species Caldanaerobacter subterraneus with a focus on carbon monoxide dehydrogenase evolution and hydrolase diversity.</title>
        <authorList>
            <person name="Sant'Anna F.H."/>
            <person name="Lebedinsky A.V."/>
            <person name="Sokolova T.G."/>
            <person name="Robb F.T."/>
            <person name="Gonzalez J.M."/>
        </authorList>
    </citation>
    <scope>NUCLEOTIDE SEQUENCE [LARGE SCALE GENOMIC DNA]</scope>
    <source>
        <strain evidence="7 8">DSM 12653</strain>
    </source>
</reference>
<feature type="domain" description="Asn/Gln amidotransferase" evidence="6">
    <location>
        <begin position="1"/>
        <end position="29"/>
    </location>
</feature>
<keyword evidence="2" id="KW-0547">Nucleotide-binding</keyword>
<dbReference type="GO" id="GO:0006412">
    <property type="term" value="P:translation"/>
    <property type="evidence" value="ECO:0007669"/>
    <property type="project" value="UniProtKB-KW"/>
</dbReference>
<dbReference type="SUPFAM" id="SSF89095">
    <property type="entry name" value="GatB/YqeY motif"/>
    <property type="match status" value="1"/>
</dbReference>
<dbReference type="Proteomes" id="UP000010146">
    <property type="component" value="Unassembled WGS sequence"/>
</dbReference>
<reference evidence="8" key="3">
    <citation type="submission" date="2015-02" db="EMBL/GenBank/DDBJ databases">
        <title>Genome analysis of three genomes within the thermophilic hydrogenogenic bacterial species Caldanaerobacter subterraneus.</title>
        <authorList>
            <person name="Sant'Anna F.H."/>
            <person name="Lebedinsky A."/>
            <person name="Sokolova T."/>
            <person name="Robb F.T."/>
            <person name="Gonzalez J.M."/>
        </authorList>
    </citation>
    <scope>NUCLEOTIDE SEQUENCE [LARGE SCALE GENOMIC DNA]</scope>
    <source>
        <strain evidence="8">DSM 12653</strain>
    </source>
</reference>
<keyword evidence="1" id="KW-0436">Ligase</keyword>
<keyword evidence="4" id="KW-0648">Protein biosynthesis</keyword>
<evidence type="ECO:0000256" key="2">
    <source>
        <dbReference type="ARBA" id="ARBA00022741"/>
    </source>
</evidence>
<evidence type="ECO:0000256" key="5">
    <source>
        <dbReference type="SAM" id="MobiDB-lite"/>
    </source>
</evidence>
<dbReference type="GO" id="GO:0016740">
    <property type="term" value="F:transferase activity"/>
    <property type="evidence" value="ECO:0007669"/>
    <property type="project" value="UniProtKB-KW"/>
</dbReference>
<comment type="caution">
    <text evidence="7">The sequence shown here is derived from an EMBL/GenBank/DDBJ whole genome shotgun (WGS) entry which is preliminary data.</text>
</comment>
<dbReference type="GO" id="GO:0016884">
    <property type="term" value="F:carbon-nitrogen ligase activity, with glutamine as amido-N-donor"/>
    <property type="evidence" value="ECO:0007669"/>
    <property type="project" value="InterPro"/>
</dbReference>
<proteinExistence type="predicted"/>
<feature type="region of interest" description="Disordered" evidence="5">
    <location>
        <begin position="11"/>
        <end position="31"/>
    </location>
</feature>